<feature type="domain" description="Glycine dehydrogenase C-terminal" evidence="2">
    <location>
        <begin position="54"/>
        <end position="107"/>
    </location>
</feature>
<protein>
    <recommendedName>
        <fullName evidence="2">Glycine dehydrogenase C-terminal domain-containing protein</fullName>
    </recommendedName>
</protein>
<name>A0ABP1B556_9BRYO</name>
<dbReference type="InterPro" id="IPR020581">
    <property type="entry name" value="GDC_P"/>
</dbReference>
<dbReference type="PANTHER" id="PTHR11773">
    <property type="entry name" value="GLYCINE DEHYDROGENASE, DECARBOXYLATING"/>
    <property type="match status" value="1"/>
</dbReference>
<evidence type="ECO:0000313" key="3">
    <source>
        <dbReference type="EMBL" id="CAK9870079.1"/>
    </source>
</evidence>
<proteinExistence type="predicted"/>
<dbReference type="PANTHER" id="PTHR11773:SF1">
    <property type="entry name" value="GLYCINE DEHYDROGENASE (DECARBOXYLATING), MITOCHONDRIAL"/>
    <property type="match status" value="1"/>
</dbReference>
<evidence type="ECO:0000259" key="2">
    <source>
        <dbReference type="Pfam" id="PF21478"/>
    </source>
</evidence>
<dbReference type="Gene3D" id="3.90.1150.10">
    <property type="entry name" value="Aspartate Aminotransferase, domain 1"/>
    <property type="match status" value="1"/>
</dbReference>
<dbReference type="Proteomes" id="UP001497522">
    <property type="component" value="Chromosome 19"/>
</dbReference>
<dbReference type="EMBL" id="OZ023720">
    <property type="protein sequence ID" value="CAK9870079.1"/>
    <property type="molecule type" value="Genomic_DNA"/>
</dbReference>
<evidence type="ECO:0000256" key="1">
    <source>
        <dbReference type="ARBA" id="ARBA00022898"/>
    </source>
</evidence>
<keyword evidence="1" id="KW-0663">Pyridoxal phosphate</keyword>
<reference evidence="3" key="1">
    <citation type="submission" date="2024-03" db="EMBL/GenBank/DDBJ databases">
        <authorList>
            <consortium name="ELIXIR-Norway"/>
            <consortium name="Elixir Norway"/>
        </authorList>
    </citation>
    <scope>NUCLEOTIDE SEQUENCE</scope>
</reference>
<keyword evidence="4" id="KW-1185">Reference proteome</keyword>
<evidence type="ECO:0000313" key="4">
    <source>
        <dbReference type="Proteomes" id="UP001497522"/>
    </source>
</evidence>
<dbReference type="InterPro" id="IPR015422">
    <property type="entry name" value="PyrdxlP-dep_Trfase_small"/>
</dbReference>
<dbReference type="Pfam" id="PF21478">
    <property type="entry name" value="GcvP2_C"/>
    <property type="match status" value="1"/>
</dbReference>
<accession>A0ABP1B556</accession>
<dbReference type="InterPro" id="IPR015424">
    <property type="entry name" value="PyrdxlP-dep_Trfase"/>
</dbReference>
<dbReference type="InterPro" id="IPR049316">
    <property type="entry name" value="GDC-P_C"/>
</dbReference>
<dbReference type="SUPFAM" id="SSF53383">
    <property type="entry name" value="PLP-dependent transferases"/>
    <property type="match status" value="1"/>
</dbReference>
<sequence>MMLAASNRRHSSTRECSASWCYIRSSLGFSTDIANLAVIYISMMGSQDLTDALRITILNANYMAKHLENHYPVLFCGVNGTCAHEFIIDMQAFKESVGVEAEDVAKEAYGLWLSCSNHVLACEWHTHDRAH</sequence>
<gene>
    <name evidence="3" type="ORF">CSSPJE1EN2_LOCUS12816</name>
</gene>
<organism evidence="3 4">
    <name type="scientific">Sphagnum jensenii</name>
    <dbReference type="NCBI Taxonomy" id="128206"/>
    <lineage>
        <taxon>Eukaryota</taxon>
        <taxon>Viridiplantae</taxon>
        <taxon>Streptophyta</taxon>
        <taxon>Embryophyta</taxon>
        <taxon>Bryophyta</taxon>
        <taxon>Sphagnophytina</taxon>
        <taxon>Sphagnopsida</taxon>
        <taxon>Sphagnales</taxon>
        <taxon>Sphagnaceae</taxon>
        <taxon>Sphagnum</taxon>
    </lineage>
</organism>